<dbReference type="RefSeq" id="WP_199202577.1">
    <property type="nucleotide sequence ID" value="NZ_MW124301.1"/>
</dbReference>
<gene>
    <name evidence="8" type="ORF">pLIS400461c</name>
</gene>
<dbReference type="PANTHER" id="PTHR36108:SF13">
    <property type="entry name" value="COLOSSIN-B-RELATED"/>
    <property type="match status" value="1"/>
</dbReference>
<evidence type="ECO:0000256" key="2">
    <source>
        <dbReference type="ARBA" id="ARBA00022525"/>
    </source>
</evidence>
<keyword evidence="3" id="KW-0732">Signal</keyword>
<evidence type="ECO:0000259" key="7">
    <source>
        <dbReference type="Pfam" id="PF20610"/>
    </source>
</evidence>
<feature type="domain" description="SpaA-like prealbumin fold" evidence="6">
    <location>
        <begin position="886"/>
        <end position="954"/>
    </location>
</feature>
<sequence length="1216" mass="131734">MKSNNQSHSKWQKITRKLPFLAVLAIILQIFNPYLTFFGEMYQAKAATVSVQYLGQISYGGSTVGDFRVNGERAFCVEHEKPTPATGESNRGENPYENEKIKAALYYGEGGPASIFGSDHDRGTVVTSLVLSQLYTGSSSGGESIAGFSELMAHAQAQDAPSTDKSFSDTYLDSDVSGNVQRTQTETFQADSRNNITLALPSQVTIHNISSGQIKTGGNAIVKGGESFYLTAPLNYNTDYSSGALKGSMQQYQPLLTKMTDSNKQDLMKGGYLDPEQAISFTAHFEARKGKVNVAKTDSETGNTPQGEATFAGAQYLVTDSTGHSETVTLNAEGKGSTPDQSMMLGPVTAKETKAPKGYVLNPKVYTATLAMNSDGNIVLTQNVTDDVIKGNIQIKKYSVPDGNISGSGELVPLKGAEFTITDRNGKKVDTMTTDVNGNAKSIDLPYGHYTVTETKTPKGVSPVSPFEVFVDSDGKTYSYTLLDANITAILKVVKVDAETGKTIPAADVTFQVKDLQTGKFISIEGQDEFTTDKNGQVYIPVPLKAGDYELYEKSAPSGYVLSKDPIPFTVDENTINGDGVVKVEFGNMAQKGTVNLTKTGEKATNAKQESNEFGELYSFEFSQENLAGATFDVVASEDIITPEGTVRASEGEVVDTIISGEDGTVSSKELYLGKYELIETAASAGYLIDSKPIPFELTYAGENVDVTNTAVEAENTWQEVNLNVLKVAEQVDAWNGDGTYETSYEAAKGMTFGIYTEKDYVVDGKVIVPANALIGTATTDAKGKATTTVKIPDGVTCYAQEVATDNTHTLNQDKYPLSYTADDNEETQIIYIYENGTSLDAEDATLSPIKNDLYKNKFTINKQMQKFDTAKGTFDYYYESDKDLAKGTQFDVRTETGELVDVLTIDDNGQATSTDLPVGVYKVQESLVSNNLYSLNETVFTVTITKDAVTIQDQNGKVISDGSSFVVQNDLITQDLVIEKQVEVLDKQDANGMKTHYESGKKAQGNTFTLYDEEGNTVGTKTTGANGRLEFSDIPIGAYSLKETAASSKDYRLNETVYEVDVTATDVIIRDDKGKAVDQGNKVVVKNDLKTGEWIFTKTDVATNKPLAGAEIRVKGKNTDFTLTSKEAASKMNLAAGDYTYTETKAPKGYVKSNKKGNFTIQDNKETKSTLTNSKPVPKTGDDFPSWMVLVGGLLFVGAAGSLVWMKRKQKTSKY</sequence>
<keyword evidence="2" id="KW-0964">Secreted</keyword>
<evidence type="ECO:0000313" key="8">
    <source>
        <dbReference type="EMBL" id="QPL19427.1"/>
    </source>
</evidence>
<dbReference type="InterPro" id="IPR046751">
    <property type="entry name" value="TED_2"/>
</dbReference>
<dbReference type="InterPro" id="IPR013783">
    <property type="entry name" value="Ig-like_fold"/>
</dbReference>
<feature type="transmembrane region" description="Helical" evidence="5">
    <location>
        <begin position="1185"/>
        <end position="1207"/>
    </location>
</feature>
<keyword evidence="5" id="KW-1133">Transmembrane helix</keyword>
<dbReference type="Pfam" id="PF20610">
    <property type="entry name" value="TED_2"/>
    <property type="match status" value="1"/>
</dbReference>
<reference evidence="8" key="1">
    <citation type="journal article" date="2020" name="Int. J. Mol. Sci.">
        <title>Genetic Carriers and Genomic Distribution of cadA6-A Novel Variant of a Cadmium Resistance Determinant Identified in Listeria spp.</title>
        <authorList>
            <person name="Chmielowska C."/>
            <person name="Korsak D."/>
            <person name="Szmulkowska B."/>
            <person name="Krop A."/>
            <person name="Lipka K."/>
            <person name="Krupinska M."/>
            <person name="Bartosik D."/>
        </authorList>
    </citation>
    <scope>NUCLEOTIDE SEQUENCE</scope>
    <source>
        <strain evidence="8">Sr12</strain>
    </source>
</reference>
<evidence type="ECO:0000256" key="4">
    <source>
        <dbReference type="SAM" id="MobiDB-lite"/>
    </source>
</evidence>
<reference evidence="8" key="2">
    <citation type="submission" date="2020-10" db="EMBL/GenBank/DDBJ databases">
        <authorList>
            <person name="Chmielowska C.A."/>
            <person name="Korsak D."/>
            <person name="Bartosik D."/>
        </authorList>
    </citation>
    <scope>NUCLEOTIDE SEQUENCE</scope>
    <source>
        <strain evidence="8">Sr12</strain>
        <plasmid evidence="8">pLIS4</plasmid>
    </source>
</reference>
<feature type="domain" description="Thioester" evidence="7">
    <location>
        <begin position="56"/>
        <end position="137"/>
    </location>
</feature>
<feature type="region of interest" description="Disordered" evidence="4">
    <location>
        <begin position="1156"/>
        <end position="1178"/>
    </location>
</feature>
<keyword evidence="5" id="KW-0812">Transmembrane</keyword>
<dbReference type="EMBL" id="MW124301">
    <property type="protein sequence ID" value="QPL19427.1"/>
    <property type="molecule type" value="Genomic_DNA"/>
</dbReference>
<protein>
    <submittedName>
        <fullName evidence="8">Surface anchored protein</fullName>
    </submittedName>
</protein>
<feature type="domain" description="SpaA-like prealbumin fold" evidence="6">
    <location>
        <begin position="290"/>
        <end position="380"/>
    </location>
</feature>
<geneLocation type="plasmid" evidence="8">
    <name>pLIS4</name>
</geneLocation>
<dbReference type="Pfam" id="PF17802">
    <property type="entry name" value="SpaA"/>
    <property type="match status" value="7"/>
</dbReference>
<feature type="domain" description="SpaA-like prealbumin fold" evidence="6">
    <location>
        <begin position="995"/>
        <end position="1067"/>
    </location>
</feature>
<feature type="domain" description="SpaA-like prealbumin fold" evidence="6">
    <location>
        <begin position="1096"/>
        <end position="1175"/>
    </location>
</feature>
<organism evidence="8">
    <name type="scientific">Listeria seeligeri</name>
    <dbReference type="NCBI Taxonomy" id="1640"/>
    <lineage>
        <taxon>Bacteria</taxon>
        <taxon>Bacillati</taxon>
        <taxon>Bacillota</taxon>
        <taxon>Bacilli</taxon>
        <taxon>Bacillales</taxon>
        <taxon>Listeriaceae</taxon>
        <taxon>Listeria</taxon>
    </lineage>
</organism>
<keyword evidence="5" id="KW-0472">Membrane</keyword>
<proteinExistence type="inferred from homology"/>
<dbReference type="AlphaFoldDB" id="A0A7T0Q940"/>
<name>A0A7T0Q940_LISSE</name>
<feature type="domain" description="SpaA-like prealbumin fold" evidence="6">
    <location>
        <begin position="624"/>
        <end position="709"/>
    </location>
</feature>
<accession>A0A7T0Q940</accession>
<evidence type="ECO:0000259" key="6">
    <source>
        <dbReference type="Pfam" id="PF17802"/>
    </source>
</evidence>
<keyword evidence="8" id="KW-0614">Plasmid</keyword>
<evidence type="ECO:0000256" key="5">
    <source>
        <dbReference type="SAM" id="Phobius"/>
    </source>
</evidence>
<feature type="domain" description="SpaA-like prealbumin fold" evidence="6">
    <location>
        <begin position="413"/>
        <end position="482"/>
    </location>
</feature>
<feature type="domain" description="SpaA-like prealbumin fold" evidence="6">
    <location>
        <begin position="491"/>
        <end position="575"/>
    </location>
</feature>
<dbReference type="Gene3D" id="2.60.40.10">
    <property type="entry name" value="Immunoglobulins"/>
    <property type="match status" value="7"/>
</dbReference>
<dbReference type="PANTHER" id="PTHR36108">
    <property type="entry name" value="COLOSSIN-B-RELATED"/>
    <property type="match status" value="1"/>
</dbReference>
<evidence type="ECO:0000256" key="3">
    <source>
        <dbReference type="ARBA" id="ARBA00022729"/>
    </source>
</evidence>
<dbReference type="InterPro" id="IPR041033">
    <property type="entry name" value="SpaA_PFL_dom_1"/>
</dbReference>
<dbReference type="SUPFAM" id="SSF49478">
    <property type="entry name" value="Cna protein B-type domain"/>
    <property type="match status" value="2"/>
</dbReference>
<dbReference type="NCBIfam" id="TIGR01167">
    <property type="entry name" value="LPXTG_anchor"/>
    <property type="match status" value="1"/>
</dbReference>
<evidence type="ECO:0000256" key="1">
    <source>
        <dbReference type="ARBA" id="ARBA00007257"/>
    </source>
</evidence>
<comment type="similarity">
    <text evidence="1">Belongs to the serine-aspartate repeat-containing protein (SDr) family.</text>
</comment>